<feature type="domain" description="Secretion system C-terminal sorting" evidence="2">
    <location>
        <begin position="190"/>
        <end position="253"/>
    </location>
</feature>
<dbReference type="EMBL" id="CP136426">
    <property type="protein sequence ID" value="WOC51385.1"/>
    <property type="molecule type" value="Genomic_DNA"/>
</dbReference>
<protein>
    <recommendedName>
        <fullName evidence="2">Secretion system C-terminal sorting domain-containing protein</fullName>
    </recommendedName>
</protein>
<gene>
    <name evidence="3" type="ORF">BPO_0738</name>
</gene>
<name>A0AAU0F5Y2_9FLAO</name>
<dbReference type="AlphaFoldDB" id="A0AAU0F5Y2"/>
<organism evidence="3 4">
    <name type="scientific">Bergeyella porcorum</name>
    <dbReference type="NCBI Taxonomy" id="1735111"/>
    <lineage>
        <taxon>Bacteria</taxon>
        <taxon>Pseudomonadati</taxon>
        <taxon>Bacteroidota</taxon>
        <taxon>Flavobacteriia</taxon>
        <taxon>Flavobacteriales</taxon>
        <taxon>Weeksellaceae</taxon>
        <taxon>Bergeyella</taxon>
    </lineage>
</organism>
<keyword evidence="4" id="KW-1185">Reference proteome</keyword>
<dbReference type="Pfam" id="PF18962">
    <property type="entry name" value="Por_Secre_tail"/>
    <property type="match status" value="1"/>
</dbReference>
<dbReference type="Proteomes" id="UP001432059">
    <property type="component" value="Chromosome"/>
</dbReference>
<keyword evidence="1" id="KW-0732">Signal</keyword>
<dbReference type="RefSeq" id="WP_327985021.1">
    <property type="nucleotide sequence ID" value="NZ_CP136426.1"/>
</dbReference>
<dbReference type="KEGG" id="bpor:BPO_0738"/>
<dbReference type="InterPro" id="IPR026444">
    <property type="entry name" value="Secre_tail"/>
</dbReference>
<evidence type="ECO:0000313" key="3">
    <source>
        <dbReference type="EMBL" id="WOC51385.1"/>
    </source>
</evidence>
<reference evidence="3" key="1">
    <citation type="submission" date="2023-10" db="EMBL/GenBank/DDBJ databases">
        <title>Characterization and whole genome sequencing of a novel strain of Bergeyella porcorum QD2021 isolated from pig.</title>
        <authorList>
            <person name="Liu G."/>
            <person name="Chen C."/>
            <person name="Han X."/>
        </authorList>
    </citation>
    <scope>NUCLEOTIDE SEQUENCE</scope>
    <source>
        <strain evidence="3">QD2021</strain>
    </source>
</reference>
<dbReference type="Gene3D" id="2.60.120.200">
    <property type="match status" value="1"/>
</dbReference>
<evidence type="ECO:0000256" key="1">
    <source>
        <dbReference type="ARBA" id="ARBA00022729"/>
    </source>
</evidence>
<evidence type="ECO:0000313" key="4">
    <source>
        <dbReference type="Proteomes" id="UP001432059"/>
    </source>
</evidence>
<sequence length="254" mass="28001">MSKYLLFCSVLGTWLNAQVGSIDENFNNFPIDQFSSMGGGYGELPYGGWSSDKKHPNAFITEHSTTKNRYLKAYTLFDAQSPIYFFTPELLSVEGKLSFYAGTSGGSLEVGVVADINDLTGFQSVKSFELGGSLSKFEVDIPSSSTAKFIAFKYQTNGVHKVFGLDNVVFEPKNLSVQDALSADVKMALNPENQRVYFQGDKLRKVEVFDGKGGLVKMEKVRDNSVDVSSLAKGVYFIVMETEEGTVLKSKFIK</sequence>
<evidence type="ECO:0000259" key="2">
    <source>
        <dbReference type="Pfam" id="PF18962"/>
    </source>
</evidence>
<accession>A0AAU0F5Y2</accession>
<proteinExistence type="predicted"/>
<dbReference type="NCBIfam" id="TIGR04183">
    <property type="entry name" value="Por_Secre_tail"/>
    <property type="match status" value="1"/>
</dbReference>